<sequence>MKLWDSLATCLILLSAVHASSLLRRRQQSTSTKRRGRAAESPLELPPVQIRLSVNSPGISRAEAAIADWEETLAGEERYTMEEFPLNEFEDVVDFIKVTISRIRRSSSSTVSSSTSATTTSSTSSENLSSRTRHRRQRKNGARQQSGAGGRGGVRSGETGRKVRGGRW</sequence>
<accession>A0ACB7FC37</accession>
<gene>
    <name evidence="1" type="primary">GDNF.2</name>
    <name evidence="1" type="ORF">GBF38_004378</name>
</gene>
<comment type="caution">
    <text evidence="1">The sequence shown here is derived from an EMBL/GenBank/DDBJ whole genome shotgun (WGS) entry which is preliminary data.</text>
</comment>
<reference evidence="1" key="1">
    <citation type="submission" date="2020-04" db="EMBL/GenBank/DDBJ databases">
        <title>A chromosome-scale assembly and high-density genetic map of the yellow drum (Nibea albiflora) genome.</title>
        <authorList>
            <person name="Xu D."/>
            <person name="Zhang W."/>
            <person name="Chen R."/>
            <person name="Tan P."/>
            <person name="Wang L."/>
            <person name="Song H."/>
            <person name="Tian L."/>
            <person name="Zhu Q."/>
            <person name="Wang B."/>
        </authorList>
    </citation>
    <scope>NUCLEOTIDE SEQUENCE</scope>
    <source>
        <strain evidence="1">ZJHYS-2018</strain>
    </source>
</reference>
<dbReference type="Proteomes" id="UP000805704">
    <property type="component" value="Chromosome 13"/>
</dbReference>
<evidence type="ECO:0000313" key="2">
    <source>
        <dbReference type="Proteomes" id="UP000805704"/>
    </source>
</evidence>
<keyword evidence="2" id="KW-1185">Reference proteome</keyword>
<organism evidence="1 2">
    <name type="scientific">Nibea albiflora</name>
    <name type="common">Yellow drum</name>
    <name type="synonym">Corvina albiflora</name>
    <dbReference type="NCBI Taxonomy" id="240163"/>
    <lineage>
        <taxon>Eukaryota</taxon>
        <taxon>Metazoa</taxon>
        <taxon>Chordata</taxon>
        <taxon>Craniata</taxon>
        <taxon>Vertebrata</taxon>
        <taxon>Euteleostomi</taxon>
        <taxon>Actinopterygii</taxon>
        <taxon>Neopterygii</taxon>
        <taxon>Teleostei</taxon>
        <taxon>Neoteleostei</taxon>
        <taxon>Acanthomorphata</taxon>
        <taxon>Eupercaria</taxon>
        <taxon>Sciaenidae</taxon>
        <taxon>Nibea</taxon>
    </lineage>
</organism>
<name>A0ACB7FC37_NIBAL</name>
<protein>
    <submittedName>
        <fullName evidence="1">Glial cell line-derived neurotrophic factor</fullName>
    </submittedName>
</protein>
<proteinExistence type="predicted"/>
<dbReference type="EMBL" id="CM024801">
    <property type="protein sequence ID" value="KAG8011972.1"/>
    <property type="molecule type" value="Genomic_DNA"/>
</dbReference>
<evidence type="ECO:0000313" key="1">
    <source>
        <dbReference type="EMBL" id="KAG8011972.1"/>
    </source>
</evidence>